<protein>
    <submittedName>
        <fullName evidence="2">Uncharacterized protein</fullName>
    </submittedName>
</protein>
<dbReference type="EMBL" id="WJBH02000001">
    <property type="protein sequence ID" value="KAI9565442.1"/>
    <property type="molecule type" value="Genomic_DNA"/>
</dbReference>
<feature type="signal peptide" evidence="1">
    <location>
        <begin position="1"/>
        <end position="20"/>
    </location>
</feature>
<organism evidence="2 3">
    <name type="scientific">Daphnia sinensis</name>
    <dbReference type="NCBI Taxonomy" id="1820382"/>
    <lineage>
        <taxon>Eukaryota</taxon>
        <taxon>Metazoa</taxon>
        <taxon>Ecdysozoa</taxon>
        <taxon>Arthropoda</taxon>
        <taxon>Crustacea</taxon>
        <taxon>Branchiopoda</taxon>
        <taxon>Diplostraca</taxon>
        <taxon>Cladocera</taxon>
        <taxon>Anomopoda</taxon>
        <taxon>Daphniidae</taxon>
        <taxon>Daphnia</taxon>
        <taxon>Daphnia similis group</taxon>
    </lineage>
</organism>
<gene>
    <name evidence="2" type="ORF">GHT06_009234</name>
</gene>
<comment type="caution">
    <text evidence="2">The sequence shown here is derived from an EMBL/GenBank/DDBJ whole genome shotgun (WGS) entry which is preliminary data.</text>
</comment>
<evidence type="ECO:0000256" key="1">
    <source>
        <dbReference type="SAM" id="SignalP"/>
    </source>
</evidence>
<keyword evidence="3" id="KW-1185">Reference proteome</keyword>
<keyword evidence="1" id="KW-0732">Signal</keyword>
<proteinExistence type="predicted"/>
<reference evidence="2 3" key="1">
    <citation type="submission" date="2022-05" db="EMBL/GenBank/DDBJ databases">
        <title>A multi-omics perspective on studying reproductive biology in Daphnia sinensis.</title>
        <authorList>
            <person name="Jia J."/>
        </authorList>
    </citation>
    <scope>NUCLEOTIDE SEQUENCE [LARGE SCALE GENOMIC DNA]</scope>
    <source>
        <strain evidence="2 3">WSL</strain>
    </source>
</reference>
<dbReference type="Proteomes" id="UP000820818">
    <property type="component" value="Linkage Group LG1"/>
</dbReference>
<dbReference type="AlphaFoldDB" id="A0AAD5PZL9"/>
<sequence length="61" mass="6777">MGFSHTYMTLMSSYFVLSVASQFVSYCNFKFPLSSLSSSHFVTTCTNTASRRTLFSVGAKN</sequence>
<name>A0AAD5PZL9_9CRUS</name>
<evidence type="ECO:0000313" key="2">
    <source>
        <dbReference type="EMBL" id="KAI9565442.1"/>
    </source>
</evidence>
<evidence type="ECO:0000313" key="3">
    <source>
        <dbReference type="Proteomes" id="UP000820818"/>
    </source>
</evidence>
<accession>A0AAD5PZL9</accession>
<feature type="chain" id="PRO_5042036386" evidence="1">
    <location>
        <begin position="21"/>
        <end position="61"/>
    </location>
</feature>